<dbReference type="Gene3D" id="3.20.20.150">
    <property type="entry name" value="Divalent-metal-dependent TIM barrel enzymes"/>
    <property type="match status" value="1"/>
</dbReference>
<accession>A0A2G9C4T1</accession>
<evidence type="ECO:0000313" key="1">
    <source>
        <dbReference type="EMBL" id="PIM50644.1"/>
    </source>
</evidence>
<keyword evidence="2" id="KW-1185">Reference proteome</keyword>
<dbReference type="InterPro" id="IPR036237">
    <property type="entry name" value="Xyl_isomerase-like_sf"/>
</dbReference>
<dbReference type="PANTHER" id="PTHR42194">
    <property type="entry name" value="UPF0276 PROTEIN HI_1600"/>
    <property type="match status" value="1"/>
</dbReference>
<name>A0A2G9C4T1_9BURK</name>
<dbReference type="InterPro" id="IPR007801">
    <property type="entry name" value="MbnB/TglH/ChrH"/>
</dbReference>
<dbReference type="RefSeq" id="WP_099864296.1">
    <property type="nucleotide sequence ID" value="NZ_PEOG01000112.1"/>
</dbReference>
<dbReference type="EMBL" id="PEOG01000112">
    <property type="protein sequence ID" value="PIM50644.1"/>
    <property type="molecule type" value="Genomic_DNA"/>
</dbReference>
<dbReference type="NCBIfam" id="NF003818">
    <property type="entry name" value="PRK05409.1"/>
    <property type="match status" value="1"/>
</dbReference>
<dbReference type="SUPFAM" id="SSF51658">
    <property type="entry name" value="Xylose isomerase-like"/>
    <property type="match status" value="1"/>
</dbReference>
<dbReference type="Pfam" id="PF05114">
    <property type="entry name" value="MbnB_TglH_ChrH"/>
    <property type="match status" value="1"/>
</dbReference>
<dbReference type="Proteomes" id="UP000231501">
    <property type="component" value="Unassembled WGS sequence"/>
</dbReference>
<organism evidence="1 2">
    <name type="scientific">Roseateles chitinivorans</name>
    <dbReference type="NCBI Taxonomy" id="2917965"/>
    <lineage>
        <taxon>Bacteria</taxon>
        <taxon>Pseudomonadati</taxon>
        <taxon>Pseudomonadota</taxon>
        <taxon>Betaproteobacteria</taxon>
        <taxon>Burkholderiales</taxon>
        <taxon>Sphaerotilaceae</taxon>
        <taxon>Roseateles</taxon>
    </lineage>
</organism>
<gene>
    <name evidence="1" type="ORF">CS062_23910</name>
</gene>
<comment type="caution">
    <text evidence="1">The sequence shown here is derived from an EMBL/GenBank/DDBJ whole genome shotgun (WGS) entry which is preliminary data.</text>
</comment>
<sequence length="282" mass="30039">MTRALGAGLGFKPEFAEDALAARDPGLWFEVHPENYLVAGGPRLALLEALRATHPLSLHGVSASLGGAAPLDADHLRRLAALVDRVEPALVSEHLAWSRAGAAYAPDLLPVPRTTEALRHLVANVSRLQDALRRPVAIENPSHYLPLDHGWGEVDFLHELVRRSGCGLLVDVNNVFVSANNLGLDAAAWVDAIDGDAVMEIHVAGHRADADPSTGLLIDSHDAPVAAPVWALLERLTARIGPRPTLLERDGHLPTFAELIAERGHAQSVLAAARPLALEVSA</sequence>
<proteinExistence type="predicted"/>
<protein>
    <submittedName>
        <fullName evidence="1">Uncharacterized protein</fullName>
    </submittedName>
</protein>
<evidence type="ECO:0000313" key="2">
    <source>
        <dbReference type="Proteomes" id="UP000231501"/>
    </source>
</evidence>
<dbReference type="PANTHER" id="PTHR42194:SF1">
    <property type="entry name" value="UPF0276 PROTEIN HI_1600"/>
    <property type="match status" value="1"/>
</dbReference>
<dbReference type="OrthoDB" id="9763101at2"/>
<reference evidence="1 2" key="1">
    <citation type="submission" date="2017-11" db="EMBL/GenBank/DDBJ databases">
        <title>Draft genome sequence of Mitsuaria sp. HWN-4.</title>
        <authorList>
            <person name="Gundlapally S.R."/>
        </authorList>
    </citation>
    <scope>NUCLEOTIDE SEQUENCE [LARGE SCALE GENOMIC DNA]</scope>
    <source>
        <strain evidence="1 2">HWN-4</strain>
    </source>
</reference>
<dbReference type="AlphaFoldDB" id="A0A2G9C4T1"/>